<dbReference type="OrthoDB" id="4761217at2"/>
<proteinExistence type="predicted"/>
<evidence type="ECO:0000313" key="2">
    <source>
        <dbReference type="Proteomes" id="UP000320513"/>
    </source>
</evidence>
<name>A0A557XSD6_9MYCO</name>
<dbReference type="GO" id="GO:0016874">
    <property type="term" value="F:ligase activity"/>
    <property type="evidence" value="ECO:0007669"/>
    <property type="project" value="UniProtKB-KW"/>
</dbReference>
<accession>A0A557XSD6</accession>
<sequence>MNNGDLHSMVIASDYRVPDPTRVWPLLERNKSALADIGAHHVLVYTSTHDHGRVLVMIGVHSREPVVKLLRSRVFFDWFDAAGVADIPAVFAGEIVDRFIAEPSEAQSTPGAPGTVVAAIASVHDVSTLTEGVRSAMQRFTAAGIRKTWLFQAFDDAHEVLILQEFPDEEGARTWMEHPDAAAEWMSGAGAGAYPPPFVGRIFDTMRIEAD</sequence>
<keyword evidence="2" id="KW-1185">Reference proteome</keyword>
<gene>
    <name evidence="1" type="ORF">FPZ47_12990</name>
</gene>
<dbReference type="AlphaFoldDB" id="A0A557XSD6"/>
<comment type="caution">
    <text evidence="1">The sequence shown here is derived from an EMBL/GenBank/DDBJ whole genome shotgun (WGS) entry which is preliminary data.</text>
</comment>
<dbReference type="RefSeq" id="WP_144948127.1">
    <property type="nucleotide sequence ID" value="NZ_VMQU01000047.1"/>
</dbReference>
<organism evidence="1 2">
    <name type="scientific">Mycobacterium helveticum</name>
    <dbReference type="NCBI Taxonomy" id="2592811"/>
    <lineage>
        <taxon>Bacteria</taxon>
        <taxon>Bacillati</taxon>
        <taxon>Actinomycetota</taxon>
        <taxon>Actinomycetes</taxon>
        <taxon>Mycobacteriales</taxon>
        <taxon>Mycobacteriaceae</taxon>
        <taxon>Mycobacterium</taxon>
    </lineage>
</organism>
<evidence type="ECO:0000313" key="1">
    <source>
        <dbReference type="EMBL" id="TVS88876.1"/>
    </source>
</evidence>
<keyword evidence="1" id="KW-0436">Ligase</keyword>
<reference evidence="1 2" key="1">
    <citation type="submission" date="2019-07" db="EMBL/GenBank/DDBJ databases">
        <title>New Mycobacterium species.</title>
        <authorList>
            <person name="Tortoli E."/>
            <person name="Ghielmetti G."/>
            <person name="Friedel U."/>
            <person name="Trovato A."/>
        </authorList>
    </citation>
    <scope>NUCLEOTIDE SEQUENCE [LARGE SCALE GENOMIC DNA]</scope>
    <source>
        <strain evidence="1 2">16-83</strain>
    </source>
</reference>
<dbReference type="EMBL" id="VMQU01000047">
    <property type="protein sequence ID" value="TVS88876.1"/>
    <property type="molecule type" value="Genomic_DNA"/>
</dbReference>
<protein>
    <submittedName>
        <fullName evidence="1">Fatty-acid--CoA ligase</fullName>
    </submittedName>
</protein>
<dbReference type="Proteomes" id="UP000320513">
    <property type="component" value="Unassembled WGS sequence"/>
</dbReference>